<feature type="region of interest" description="Disordered" evidence="1">
    <location>
        <begin position="49"/>
        <end position="101"/>
    </location>
</feature>
<dbReference type="InterPro" id="IPR036737">
    <property type="entry name" value="OmpA-like_sf"/>
</dbReference>
<dbReference type="AlphaFoldDB" id="A0A318N6K2"/>
<organism evidence="3 4">
    <name type="scientific">Commensalibacter melissae</name>
    <dbReference type="NCBI Taxonomy" id="2070537"/>
    <lineage>
        <taxon>Bacteria</taxon>
        <taxon>Pseudomonadati</taxon>
        <taxon>Pseudomonadota</taxon>
        <taxon>Alphaproteobacteria</taxon>
        <taxon>Acetobacterales</taxon>
        <taxon>Acetobacteraceae</taxon>
    </lineage>
</organism>
<evidence type="ECO:0000259" key="2">
    <source>
        <dbReference type="Pfam" id="PF00691"/>
    </source>
</evidence>
<keyword evidence="4" id="KW-1185">Reference proteome</keyword>
<comment type="caution">
    <text evidence="3">The sequence shown here is derived from an EMBL/GenBank/DDBJ whole genome shotgun (WGS) entry which is preliminary data.</text>
</comment>
<evidence type="ECO:0000256" key="1">
    <source>
        <dbReference type="SAM" id="MobiDB-lite"/>
    </source>
</evidence>
<dbReference type="Proteomes" id="UP000247565">
    <property type="component" value="Unassembled WGS sequence"/>
</dbReference>
<proteinExistence type="predicted"/>
<feature type="domain" description="OmpA-like" evidence="2">
    <location>
        <begin position="144"/>
        <end position="230"/>
    </location>
</feature>
<dbReference type="InterPro" id="IPR006665">
    <property type="entry name" value="OmpA-like"/>
</dbReference>
<reference evidence="3 4" key="1">
    <citation type="submission" date="2018-05" db="EMBL/GenBank/DDBJ databases">
        <title>Reference genomes for bee gut microbiota database.</title>
        <authorList>
            <person name="Ellegaard K.M."/>
        </authorList>
    </citation>
    <scope>NUCLEOTIDE SEQUENCE [LARGE SCALE GENOMIC DNA]</scope>
    <source>
        <strain evidence="3 4">ESL0284</strain>
    </source>
</reference>
<feature type="compositionally biased region" description="Polar residues" evidence="1">
    <location>
        <begin position="64"/>
        <end position="89"/>
    </location>
</feature>
<gene>
    <name evidence="3" type="ORF">DK869_04520</name>
</gene>
<dbReference type="Pfam" id="PF00691">
    <property type="entry name" value="OmpA"/>
    <property type="match status" value="1"/>
</dbReference>
<evidence type="ECO:0000313" key="3">
    <source>
        <dbReference type="EMBL" id="PXZ00672.1"/>
    </source>
</evidence>
<protein>
    <recommendedName>
        <fullName evidence="2">OmpA-like domain-containing protein</fullName>
    </recommendedName>
</protein>
<dbReference type="RefSeq" id="WP_110438814.1">
    <property type="nucleotide sequence ID" value="NZ_CP046393.1"/>
</dbReference>
<sequence>MFFLSSSASALKKKHLYYLTIFSTVLFSSWNNMIFAQVSVNNSALNNLGPAKNIQPKSTKNKKATSISKHAKQPTNPAKISQSKPKQTQAAIPSIPNSPPPNPVFRDPELNVPLHPPAPPAMPKINPKAQGNVVVNDQHTIINFKGDESELNEIMMKTVMDMANVLKRNPNVQIYLNAYSHGTVDDISTPRRNALNRGLTIRAVLINQGIPATRIYLIAKGIPESNTNANPDYVEMVRSDLVKDKK</sequence>
<name>A0A318N6K2_9PROT</name>
<dbReference type="SUPFAM" id="SSF103088">
    <property type="entry name" value="OmpA-like"/>
    <property type="match status" value="1"/>
</dbReference>
<dbReference type="Gene3D" id="3.30.1330.60">
    <property type="entry name" value="OmpA-like domain"/>
    <property type="match status" value="1"/>
</dbReference>
<accession>A0A318N6K2</accession>
<dbReference type="EMBL" id="QGLT01000002">
    <property type="protein sequence ID" value="PXZ00672.1"/>
    <property type="molecule type" value="Genomic_DNA"/>
</dbReference>
<dbReference type="OrthoDB" id="7282927at2"/>
<evidence type="ECO:0000313" key="4">
    <source>
        <dbReference type="Proteomes" id="UP000247565"/>
    </source>
</evidence>